<dbReference type="InterPro" id="IPR009936">
    <property type="entry name" value="DUF1468"/>
</dbReference>
<gene>
    <name evidence="4" type="ORF">SAMN06272737_101160</name>
</gene>
<keyword evidence="2" id="KW-0812">Transmembrane</keyword>
<reference evidence="4 5" key="1">
    <citation type="submission" date="2017-06" db="EMBL/GenBank/DDBJ databases">
        <authorList>
            <person name="Kim H.J."/>
            <person name="Triplett B.A."/>
        </authorList>
    </citation>
    <scope>NUCLEOTIDE SEQUENCE [LARGE SCALE GENOMIC DNA]</scope>
    <source>
        <strain evidence="4 5">DSM 44272</strain>
    </source>
</reference>
<name>A0A238UP78_9ACTN</name>
<feature type="transmembrane region" description="Helical" evidence="2">
    <location>
        <begin position="73"/>
        <end position="94"/>
    </location>
</feature>
<evidence type="ECO:0000313" key="4">
    <source>
        <dbReference type="EMBL" id="SNR23774.1"/>
    </source>
</evidence>
<evidence type="ECO:0000256" key="1">
    <source>
        <dbReference type="SAM" id="MobiDB-lite"/>
    </source>
</evidence>
<evidence type="ECO:0000259" key="3">
    <source>
        <dbReference type="Pfam" id="PF07331"/>
    </source>
</evidence>
<dbReference type="RefSeq" id="WP_089334672.1">
    <property type="nucleotide sequence ID" value="NZ_FZNO01000001.1"/>
</dbReference>
<dbReference type="Pfam" id="PF07331">
    <property type="entry name" value="TctB"/>
    <property type="match status" value="1"/>
</dbReference>
<keyword evidence="2" id="KW-1133">Transmembrane helix</keyword>
<keyword evidence="2" id="KW-0472">Membrane</keyword>
<dbReference type="Proteomes" id="UP000198403">
    <property type="component" value="Unassembled WGS sequence"/>
</dbReference>
<dbReference type="OrthoDB" id="3576735at2"/>
<sequence>MTSPHDGAHTPGSPGGRTAAGATSQGDVEPTSAGPAHPAEPAPSTLHDLEEAVHQLEAEAEHRPPPAGLGTNLVVAAVVVILGAAALLGSMSLGAGSAGNPGPGTWPMIISVVLVVLGIGLVVTARSTSDAERFSGSTWLVLAGLATMVVFVALISVIGFEIPAALLAFVWLRFLGRESWRSSIVTSLCVVVAFYVVFVAALSVPIPHLF</sequence>
<organism evidence="4 5">
    <name type="scientific">Blastococcus mobilis</name>
    <dbReference type="NCBI Taxonomy" id="1938746"/>
    <lineage>
        <taxon>Bacteria</taxon>
        <taxon>Bacillati</taxon>
        <taxon>Actinomycetota</taxon>
        <taxon>Actinomycetes</taxon>
        <taxon>Geodermatophilales</taxon>
        <taxon>Geodermatophilaceae</taxon>
        <taxon>Blastococcus</taxon>
    </lineage>
</organism>
<feature type="region of interest" description="Disordered" evidence="1">
    <location>
        <begin position="1"/>
        <end position="43"/>
    </location>
</feature>
<feature type="transmembrane region" description="Helical" evidence="2">
    <location>
        <begin position="139"/>
        <end position="172"/>
    </location>
</feature>
<feature type="transmembrane region" description="Helical" evidence="2">
    <location>
        <begin position="184"/>
        <end position="206"/>
    </location>
</feature>
<dbReference type="EMBL" id="FZNO01000001">
    <property type="protein sequence ID" value="SNR23774.1"/>
    <property type="molecule type" value="Genomic_DNA"/>
</dbReference>
<proteinExistence type="predicted"/>
<dbReference type="AlphaFoldDB" id="A0A238UP78"/>
<evidence type="ECO:0000256" key="2">
    <source>
        <dbReference type="SAM" id="Phobius"/>
    </source>
</evidence>
<feature type="domain" description="DUF1468" evidence="3">
    <location>
        <begin position="74"/>
        <end position="207"/>
    </location>
</feature>
<accession>A0A238UP78</accession>
<keyword evidence="5" id="KW-1185">Reference proteome</keyword>
<feature type="transmembrane region" description="Helical" evidence="2">
    <location>
        <begin position="106"/>
        <end position="127"/>
    </location>
</feature>
<protein>
    <submittedName>
        <fullName evidence="4">Tripartite tricarboxylate transporter TctB family protein</fullName>
    </submittedName>
</protein>
<evidence type="ECO:0000313" key="5">
    <source>
        <dbReference type="Proteomes" id="UP000198403"/>
    </source>
</evidence>